<evidence type="ECO:0000259" key="2">
    <source>
        <dbReference type="PROSITE" id="PS50887"/>
    </source>
</evidence>
<dbReference type="InterPro" id="IPR029787">
    <property type="entry name" value="Nucleotide_cyclase"/>
</dbReference>
<evidence type="ECO:0000313" key="4">
    <source>
        <dbReference type="Proteomes" id="UP000034803"/>
    </source>
</evidence>
<sequence length="216" mass="24322">MMDSKKDIETSAAINADRELGDNPKGRNLLSDPELGSIVLNEYELAEFYKGNSRRDTLTNLLNRTGVVEEFNLISSNLERLNKFSNYSLIALDLIGLKRLNKQFGHSGADEIIKNACNSLESSVRKTDLVSRWGGDEFIVVGINTESEGTKRIINEINNNLPEHVKYCIVYKIFDPKSPFIDNLKNILNHLEKTKDLRPHDENGRVMGSGVVVELD</sequence>
<name>A0A0F9YK98_9BACT</name>
<feature type="compositionally biased region" description="Basic and acidic residues" evidence="1">
    <location>
        <begin position="16"/>
        <end position="25"/>
    </location>
</feature>
<proteinExistence type="predicted"/>
<dbReference type="GO" id="GO:0052621">
    <property type="term" value="F:diguanylate cyclase activity"/>
    <property type="evidence" value="ECO:0007669"/>
    <property type="project" value="TreeGrafter"/>
</dbReference>
<dbReference type="InterPro" id="IPR050469">
    <property type="entry name" value="Diguanylate_Cyclase"/>
</dbReference>
<dbReference type="InterPro" id="IPR043128">
    <property type="entry name" value="Rev_trsase/Diguanyl_cyclase"/>
</dbReference>
<comment type="caution">
    <text evidence="3">The sequence shown here is derived from an EMBL/GenBank/DDBJ whole genome shotgun (WGS) entry which is preliminary data.</text>
</comment>
<evidence type="ECO:0000256" key="1">
    <source>
        <dbReference type="SAM" id="MobiDB-lite"/>
    </source>
</evidence>
<dbReference type="Pfam" id="PF00990">
    <property type="entry name" value="GGDEF"/>
    <property type="match status" value="1"/>
</dbReference>
<dbReference type="Gene3D" id="3.30.70.270">
    <property type="match status" value="1"/>
</dbReference>
<dbReference type="InterPro" id="IPR000160">
    <property type="entry name" value="GGDEF_dom"/>
</dbReference>
<dbReference type="CDD" id="cd01949">
    <property type="entry name" value="GGDEF"/>
    <property type="match status" value="1"/>
</dbReference>
<organism evidence="3 4">
    <name type="scientific">Candidatus Woesebacteria bacterium GW2011_GWC2_31_9</name>
    <dbReference type="NCBI Taxonomy" id="1618586"/>
    <lineage>
        <taxon>Bacteria</taxon>
        <taxon>Candidatus Woeseibacteriota</taxon>
    </lineage>
</organism>
<feature type="region of interest" description="Disordered" evidence="1">
    <location>
        <begin position="1"/>
        <end position="28"/>
    </location>
</feature>
<accession>A0A0F9YK98</accession>
<reference evidence="3 4" key="1">
    <citation type="journal article" date="2015" name="Nature">
        <title>rRNA introns, odd ribosomes, and small enigmatic genomes across a large radiation of phyla.</title>
        <authorList>
            <person name="Brown C.T."/>
            <person name="Hug L.A."/>
            <person name="Thomas B.C."/>
            <person name="Sharon I."/>
            <person name="Castelle C.J."/>
            <person name="Singh A."/>
            <person name="Wilkins M.J."/>
            <person name="Williams K.H."/>
            <person name="Banfield J.F."/>
        </authorList>
    </citation>
    <scope>NUCLEOTIDE SEQUENCE [LARGE SCALE GENOMIC DNA]</scope>
</reference>
<dbReference type="PANTHER" id="PTHR45138:SF9">
    <property type="entry name" value="DIGUANYLATE CYCLASE DGCM-RELATED"/>
    <property type="match status" value="1"/>
</dbReference>
<dbReference type="Proteomes" id="UP000034803">
    <property type="component" value="Unassembled WGS sequence"/>
</dbReference>
<gene>
    <name evidence="3" type="ORF">UR21_C0004G0060</name>
</gene>
<evidence type="ECO:0000313" key="3">
    <source>
        <dbReference type="EMBL" id="KKP31924.1"/>
    </source>
</evidence>
<dbReference type="EMBL" id="LBOI01000004">
    <property type="protein sequence ID" value="KKP31924.1"/>
    <property type="molecule type" value="Genomic_DNA"/>
</dbReference>
<protein>
    <submittedName>
        <fullName evidence="3">GGDEF domain-like protein</fullName>
    </submittedName>
</protein>
<dbReference type="PANTHER" id="PTHR45138">
    <property type="entry name" value="REGULATORY COMPONENTS OF SENSORY TRANSDUCTION SYSTEM"/>
    <property type="match status" value="1"/>
</dbReference>
<dbReference type="SMART" id="SM00267">
    <property type="entry name" value="GGDEF"/>
    <property type="match status" value="1"/>
</dbReference>
<dbReference type="PROSITE" id="PS50887">
    <property type="entry name" value="GGDEF"/>
    <property type="match status" value="1"/>
</dbReference>
<dbReference type="AlphaFoldDB" id="A0A0F9YK98"/>
<dbReference type="NCBIfam" id="TIGR00254">
    <property type="entry name" value="GGDEF"/>
    <property type="match status" value="1"/>
</dbReference>
<dbReference type="SUPFAM" id="SSF55073">
    <property type="entry name" value="Nucleotide cyclase"/>
    <property type="match status" value="1"/>
</dbReference>
<feature type="domain" description="GGDEF" evidence="2">
    <location>
        <begin position="85"/>
        <end position="210"/>
    </location>
</feature>